<comment type="caution">
    <text evidence="2">The sequence shown here is derived from an EMBL/GenBank/DDBJ whole genome shotgun (WGS) entry which is preliminary data.</text>
</comment>
<evidence type="ECO:0000313" key="2">
    <source>
        <dbReference type="EMBL" id="MCC9630541.1"/>
    </source>
</evidence>
<dbReference type="InterPro" id="IPR006311">
    <property type="entry name" value="TAT_signal"/>
</dbReference>
<keyword evidence="3" id="KW-1185">Reference proteome</keyword>
<protein>
    <submittedName>
        <fullName evidence="2">DUF1501 domain-containing protein</fullName>
    </submittedName>
</protein>
<feature type="chain" id="PRO_5040919452" evidence="1">
    <location>
        <begin position="26"/>
        <end position="426"/>
    </location>
</feature>
<dbReference type="Pfam" id="PF07394">
    <property type="entry name" value="DUF1501"/>
    <property type="match status" value="1"/>
</dbReference>
<dbReference type="PANTHER" id="PTHR43737:SF1">
    <property type="entry name" value="DUF1501 DOMAIN-CONTAINING PROTEIN"/>
    <property type="match status" value="1"/>
</dbReference>
<reference evidence="2" key="1">
    <citation type="submission" date="2021-11" db="EMBL/GenBank/DDBJ databases">
        <title>Genome sequence.</title>
        <authorList>
            <person name="Sun Q."/>
        </authorList>
    </citation>
    <scope>NUCLEOTIDE SEQUENCE</scope>
    <source>
        <strain evidence="2">JC732</strain>
    </source>
</reference>
<accession>A0A9X1MPW0</accession>
<proteinExistence type="predicted"/>
<dbReference type="RefSeq" id="WP_230221764.1">
    <property type="nucleotide sequence ID" value="NZ_JAJKFT010000010.1"/>
</dbReference>
<feature type="signal peptide" evidence="1">
    <location>
        <begin position="1"/>
        <end position="25"/>
    </location>
</feature>
<dbReference type="EMBL" id="JAJKFT010000010">
    <property type="protein sequence ID" value="MCC9630541.1"/>
    <property type="molecule type" value="Genomic_DNA"/>
</dbReference>
<dbReference type="Proteomes" id="UP001139103">
    <property type="component" value="Unassembled WGS sequence"/>
</dbReference>
<gene>
    <name evidence="2" type="ORF">LOC68_19265</name>
</gene>
<dbReference type="InterPro" id="IPR010869">
    <property type="entry name" value="DUF1501"/>
</dbReference>
<dbReference type="AlphaFoldDB" id="A0A9X1MPW0"/>
<keyword evidence="1" id="KW-0732">Signal</keyword>
<evidence type="ECO:0000256" key="1">
    <source>
        <dbReference type="SAM" id="SignalP"/>
    </source>
</evidence>
<name>A0A9X1MPW0_9BACT</name>
<dbReference type="SUPFAM" id="SSF53649">
    <property type="entry name" value="Alkaline phosphatase-like"/>
    <property type="match status" value="1"/>
</dbReference>
<dbReference type="Gene3D" id="3.40.720.10">
    <property type="entry name" value="Alkaline Phosphatase, subunit A"/>
    <property type="match status" value="1"/>
</dbReference>
<dbReference type="PANTHER" id="PTHR43737">
    <property type="entry name" value="BLL7424 PROTEIN"/>
    <property type="match status" value="1"/>
</dbReference>
<sequence>MNRRNFLMQSGALAGAALTGGSVLASPTPLHFPKGKAEHVIFLWLGGGMAQIDTFDPKRRGNSKAAPKQAGSEYDTVDTVVPGVQFCEHLHRTAKLADRLTAMRTINHHLIDEHAFGTNFVHTGRLISGSITYPSIGSIVGHVRGAANPEVPAYMVIGYPNVSRGPGFLGAKGGFVYLVDTESGPAGFSRPEDVSSDRAERRLQLLQPQTAAIPKGSIIEQYSAAQAEAMRLAGPDFMRHFRLQDEPAELRSAYGGEFGQRCLLARRLVQAGVRFIEVSHNLNFINGTGWDTHNEGQQNQHLLIQELDIALSALITDLEKQGILDKTLIALGTEFGRPASYDSRGGRGHQGTCFSLLLAGGGLNHCGAYGVTDELSKNIVENPVSIPDFHATIHAALGINPSQELFDGSRPVPITDGGKPVTALFS</sequence>
<dbReference type="PROSITE" id="PS51318">
    <property type="entry name" value="TAT"/>
    <property type="match status" value="1"/>
</dbReference>
<evidence type="ECO:0000313" key="3">
    <source>
        <dbReference type="Proteomes" id="UP001139103"/>
    </source>
</evidence>
<dbReference type="InterPro" id="IPR017850">
    <property type="entry name" value="Alkaline_phosphatase_core_sf"/>
</dbReference>
<organism evidence="2 3">
    <name type="scientific">Blastopirellula sediminis</name>
    <dbReference type="NCBI Taxonomy" id="2894196"/>
    <lineage>
        <taxon>Bacteria</taxon>
        <taxon>Pseudomonadati</taxon>
        <taxon>Planctomycetota</taxon>
        <taxon>Planctomycetia</taxon>
        <taxon>Pirellulales</taxon>
        <taxon>Pirellulaceae</taxon>
        <taxon>Blastopirellula</taxon>
    </lineage>
</organism>